<dbReference type="PANTHER" id="PTHR35864:SF1">
    <property type="entry name" value="ZINC METALLOPROTEASE YWHC-RELATED"/>
    <property type="match status" value="1"/>
</dbReference>
<keyword evidence="6 13" id="KW-0812">Transmembrane</keyword>
<feature type="transmembrane region" description="Helical" evidence="13">
    <location>
        <begin position="12"/>
        <end position="36"/>
    </location>
</feature>
<gene>
    <name evidence="14" type="ordered locus">WS1347</name>
</gene>
<name>Q7MRH6_WOLSU</name>
<feature type="transmembrane region" description="Helical" evidence="13">
    <location>
        <begin position="188"/>
        <end position="207"/>
    </location>
</feature>
<evidence type="ECO:0000313" key="14">
    <source>
        <dbReference type="EMBL" id="CAE10418.1"/>
    </source>
</evidence>
<sequence>MIEIKGIDPLYQIITLILALLVAIIGHEIMHGYVAYRYGDFTAKNAGRLSINPLVHIDPIGSILVPGLLYISGAPFLFGWAKPVPVDSYVVLKNGGYNAGIAVSLAGIAYNFALAILSVLLLGIVNTEEFFGAIVALFLLQLTLYNVVLGVFNLWPIPPLDGSRALAYGCLKYRFMSLPRLFGQLEPYGMIILVAILATPLSQWFFYPVRLIYGFLL</sequence>
<keyword evidence="10 13" id="KW-1133">Transmembrane helix</keyword>
<dbReference type="GO" id="GO:0046872">
    <property type="term" value="F:metal ion binding"/>
    <property type="evidence" value="ECO:0007669"/>
    <property type="project" value="UniProtKB-KW"/>
</dbReference>
<keyword evidence="8" id="KW-0378">Hydrolase</keyword>
<dbReference type="PANTHER" id="PTHR35864">
    <property type="entry name" value="ZINC METALLOPROTEASE MJ0611-RELATED"/>
    <property type="match status" value="1"/>
</dbReference>
<dbReference type="RefSeq" id="WP_011139204.1">
    <property type="nucleotide sequence ID" value="NC_005090.1"/>
</dbReference>
<reference evidence="14 15" key="1">
    <citation type="journal article" date="2003" name="Proc. Natl. Acad. Sci. U.S.A.">
        <title>Complete genome sequence and analysis of Wolinella succinogenes.</title>
        <authorList>
            <person name="Baar C."/>
            <person name="Eppinger M."/>
            <person name="Raddatz G."/>
            <person name="Simon JM."/>
            <person name="Lanz C."/>
            <person name="Klimmek O."/>
            <person name="Nandakumar R."/>
            <person name="Gross R."/>
            <person name="Rosinus A."/>
            <person name="Keller H."/>
            <person name="Jagtap P."/>
            <person name="Linke B."/>
            <person name="Meyer F."/>
            <person name="Lederer H."/>
            <person name="Schuster S.C."/>
        </authorList>
    </citation>
    <scope>NUCLEOTIDE SEQUENCE [LARGE SCALE GENOMIC DNA]</scope>
    <source>
        <strain evidence="15">ATCC 29543 / DSM 1740 / CCUG 13145 / JCM 31913 / LMG 7466 / NCTC 11488 / FDC 602W</strain>
    </source>
</reference>
<keyword evidence="4" id="KW-1003">Cell membrane</keyword>
<protein>
    <recommendedName>
        <fullName evidence="16">Peptidase M50 domain-containing protein</fullName>
    </recommendedName>
</protein>
<dbReference type="HOGENOM" id="CLU_086979_0_0_7"/>
<evidence type="ECO:0000256" key="9">
    <source>
        <dbReference type="ARBA" id="ARBA00022833"/>
    </source>
</evidence>
<evidence type="ECO:0000256" key="3">
    <source>
        <dbReference type="ARBA" id="ARBA00007931"/>
    </source>
</evidence>
<keyword evidence="12 13" id="KW-0472">Membrane</keyword>
<dbReference type="EMBL" id="BX571660">
    <property type="protein sequence ID" value="CAE10418.1"/>
    <property type="molecule type" value="Genomic_DNA"/>
</dbReference>
<comment type="subcellular location">
    <subcellularLocation>
        <location evidence="2">Cell membrane</location>
        <topology evidence="2">Multi-pass membrane protein</topology>
    </subcellularLocation>
</comment>
<dbReference type="AlphaFoldDB" id="Q7MRH6"/>
<keyword evidence="5" id="KW-0645">Protease</keyword>
<evidence type="ECO:0000256" key="4">
    <source>
        <dbReference type="ARBA" id="ARBA00022475"/>
    </source>
</evidence>
<dbReference type="InterPro" id="IPR044537">
    <property type="entry name" value="Rip2-like"/>
</dbReference>
<comment type="similarity">
    <text evidence="3">Belongs to the peptidase M50B family.</text>
</comment>
<comment type="cofactor">
    <cofactor evidence="1">
        <name>Zn(2+)</name>
        <dbReference type="ChEBI" id="CHEBI:29105"/>
    </cofactor>
</comment>
<dbReference type="GO" id="GO:0006508">
    <property type="term" value="P:proteolysis"/>
    <property type="evidence" value="ECO:0007669"/>
    <property type="project" value="UniProtKB-KW"/>
</dbReference>
<proteinExistence type="inferred from homology"/>
<keyword evidence="7" id="KW-0479">Metal-binding</keyword>
<dbReference type="CDD" id="cd06158">
    <property type="entry name" value="S2P-M50_like_1"/>
    <property type="match status" value="1"/>
</dbReference>
<evidence type="ECO:0000313" key="15">
    <source>
        <dbReference type="Proteomes" id="UP000000422"/>
    </source>
</evidence>
<dbReference type="KEGG" id="wsu:WS1347"/>
<evidence type="ECO:0000256" key="5">
    <source>
        <dbReference type="ARBA" id="ARBA00022670"/>
    </source>
</evidence>
<keyword evidence="11" id="KW-0482">Metalloprotease</keyword>
<keyword evidence="15" id="KW-1185">Reference proteome</keyword>
<evidence type="ECO:0000256" key="6">
    <source>
        <dbReference type="ARBA" id="ARBA00022692"/>
    </source>
</evidence>
<feature type="transmembrane region" description="Helical" evidence="13">
    <location>
        <begin position="57"/>
        <end position="81"/>
    </location>
</feature>
<organism evidence="15">
    <name type="scientific">Wolinella succinogenes (strain ATCC 29543 / DSM 1740 / CCUG 13145 / JCM 31913 / LMG 7466 / NCTC 11488 / FDC 602W)</name>
    <name type="common">Vibrio succinogenes</name>
    <dbReference type="NCBI Taxonomy" id="273121"/>
    <lineage>
        <taxon>Bacteria</taxon>
        <taxon>Pseudomonadati</taxon>
        <taxon>Campylobacterota</taxon>
        <taxon>Epsilonproteobacteria</taxon>
        <taxon>Campylobacterales</taxon>
        <taxon>Helicobacteraceae</taxon>
        <taxon>Wolinella</taxon>
    </lineage>
</organism>
<evidence type="ECO:0000256" key="8">
    <source>
        <dbReference type="ARBA" id="ARBA00022801"/>
    </source>
</evidence>
<evidence type="ECO:0000256" key="1">
    <source>
        <dbReference type="ARBA" id="ARBA00001947"/>
    </source>
</evidence>
<evidence type="ECO:0000256" key="2">
    <source>
        <dbReference type="ARBA" id="ARBA00004651"/>
    </source>
</evidence>
<dbReference type="Proteomes" id="UP000000422">
    <property type="component" value="Chromosome"/>
</dbReference>
<feature type="transmembrane region" description="Helical" evidence="13">
    <location>
        <begin position="101"/>
        <end position="123"/>
    </location>
</feature>
<evidence type="ECO:0000256" key="11">
    <source>
        <dbReference type="ARBA" id="ARBA00023049"/>
    </source>
</evidence>
<accession>Q7MRH6</accession>
<evidence type="ECO:0000256" key="13">
    <source>
        <dbReference type="SAM" id="Phobius"/>
    </source>
</evidence>
<evidence type="ECO:0008006" key="16">
    <source>
        <dbReference type="Google" id="ProtNLM"/>
    </source>
</evidence>
<keyword evidence="9" id="KW-0862">Zinc</keyword>
<dbReference type="GO" id="GO:0005886">
    <property type="term" value="C:plasma membrane"/>
    <property type="evidence" value="ECO:0007669"/>
    <property type="project" value="UniProtKB-SubCell"/>
</dbReference>
<dbReference type="eggNOG" id="COG1994">
    <property type="taxonomic scope" value="Bacteria"/>
</dbReference>
<evidence type="ECO:0000256" key="12">
    <source>
        <dbReference type="ARBA" id="ARBA00023136"/>
    </source>
</evidence>
<dbReference type="InterPro" id="IPR052348">
    <property type="entry name" value="Metallopeptidase_M50B"/>
</dbReference>
<evidence type="ECO:0000256" key="7">
    <source>
        <dbReference type="ARBA" id="ARBA00022723"/>
    </source>
</evidence>
<dbReference type="STRING" id="273121.WS1347"/>
<feature type="transmembrane region" description="Helical" evidence="13">
    <location>
        <begin position="130"/>
        <end position="155"/>
    </location>
</feature>
<evidence type="ECO:0000256" key="10">
    <source>
        <dbReference type="ARBA" id="ARBA00022989"/>
    </source>
</evidence>
<dbReference type="GO" id="GO:0008237">
    <property type="term" value="F:metallopeptidase activity"/>
    <property type="evidence" value="ECO:0007669"/>
    <property type="project" value="UniProtKB-KW"/>
</dbReference>